<organism evidence="5 6">
    <name type="scientific">Streptococcus macacae NCTC 11558</name>
    <dbReference type="NCBI Taxonomy" id="764298"/>
    <lineage>
        <taxon>Bacteria</taxon>
        <taxon>Bacillati</taxon>
        <taxon>Bacillota</taxon>
        <taxon>Bacilli</taxon>
        <taxon>Lactobacillales</taxon>
        <taxon>Streptococcaceae</taxon>
        <taxon>Streptococcus</taxon>
    </lineage>
</organism>
<gene>
    <name evidence="5" type="ORF">STRMA_1822</name>
</gene>
<name>G5JVB0_9STRE</name>
<sequence length="631" mass="70528">MKKILACLILCFSLLATNLVQADDIEYSVSLYKGKLTLHQDNTATFQQDIVYDFDSAYNGQYVTLGTAGNVPKGFRVDRNPEVSAYGVQKGNLKPRSITRQVEKVSKGYRVKVYNGGKSGDRVVLSVKWKLHHVTKLYSDIAELNWKPVSDWETSLKKVILTVKGPTDSLTNSKLYAHTGYFKKQPQVSRKGNQYRISLNNLGEGKPLELHAYWQRSDFTAASDSSSKKLQKFQALEKKIAQRQKFYPLLVGGILPLAIFMLLLISLVLYLTWKSVLGQKKTSKRLHLFAPPEDLPPLVLARYVYGLEVKELSPLASKHKRYDLGFKELIQAGILDLVDQGKILISDDQASFVVSDPNKLEAYEQSFLTFVYGKENMPIDSAFADYKVDKSIFKGGSETEVRQRGQKILDLFKGRMDSLDKAIEEKIEELGLVSVHRQRTKEEKRLLGLAYLFVVLSFLSALGLGIFALVKGYWLGLGVNALIVLLSLIFCVSYYTKDDYYKVSGILTEEGLSLKQGWDSFENMIRDIKKFDKVELEGIIVWNRILVYATLYGYAERIQNYLKLNRIELENPQMTTYLDVNSSYYIGLSTAYLSTYTSTATSASNFSVSSGSSGGSGGFSGGGGGGGGGAF</sequence>
<feature type="transmembrane region" description="Helical" evidence="1">
    <location>
        <begin position="446"/>
        <end position="467"/>
    </location>
</feature>
<evidence type="ECO:0000256" key="1">
    <source>
        <dbReference type="SAM" id="Phobius"/>
    </source>
</evidence>
<dbReference type="RefSeq" id="WP_003082365.1">
    <property type="nucleotide sequence ID" value="NZ_AEUW02000001.1"/>
</dbReference>
<dbReference type="STRING" id="764298.STRMA_1822"/>
<protein>
    <recommendedName>
        <fullName evidence="7">Membrane protein, PF09972 family</fullName>
    </recommendedName>
</protein>
<evidence type="ECO:0000313" key="5">
    <source>
        <dbReference type="EMBL" id="EHJ53324.1"/>
    </source>
</evidence>
<evidence type="ECO:0000256" key="2">
    <source>
        <dbReference type="SAM" id="SignalP"/>
    </source>
</evidence>
<proteinExistence type="predicted"/>
<feature type="transmembrane region" description="Helical" evidence="1">
    <location>
        <begin position="473"/>
        <end position="495"/>
    </location>
</feature>
<dbReference type="InterPro" id="IPR018702">
    <property type="entry name" value="DUF2207"/>
</dbReference>
<dbReference type="eggNOG" id="COG4907">
    <property type="taxonomic scope" value="Bacteria"/>
</dbReference>
<feature type="domain" description="DUF2207" evidence="3">
    <location>
        <begin position="29"/>
        <end position="214"/>
    </location>
</feature>
<evidence type="ECO:0000259" key="3">
    <source>
        <dbReference type="Pfam" id="PF09972"/>
    </source>
</evidence>
<reference evidence="5 6" key="1">
    <citation type="journal article" date="2014" name="Int. J. Syst. Evol. Microbiol.">
        <title>Phylogenomics and the dynamic genome evolution of the genus Streptococcus.</title>
        <authorList>
            <consortium name="The Broad Institute Genome Sequencing Platform"/>
            <person name="Richards V.P."/>
            <person name="Palmer S.R."/>
            <person name="Pavinski Bitar P.D."/>
            <person name="Qin X."/>
            <person name="Weinstock G.M."/>
            <person name="Highlander S.K."/>
            <person name="Town C.D."/>
            <person name="Burne R.A."/>
            <person name="Stanhope M.J."/>
        </authorList>
    </citation>
    <scope>NUCLEOTIDE SEQUENCE [LARGE SCALE GENOMIC DNA]</scope>
    <source>
        <strain evidence="5 6">NCTC 11558</strain>
    </source>
</reference>
<comment type="caution">
    <text evidence="5">The sequence shown here is derived from an EMBL/GenBank/DDBJ whole genome shotgun (WGS) entry which is preliminary data.</text>
</comment>
<dbReference type="Proteomes" id="UP000003573">
    <property type="component" value="Unassembled WGS sequence"/>
</dbReference>
<feature type="signal peptide" evidence="2">
    <location>
        <begin position="1"/>
        <end position="22"/>
    </location>
</feature>
<keyword evidence="1" id="KW-0812">Transmembrane</keyword>
<dbReference type="OrthoDB" id="2138002at2"/>
<keyword evidence="1" id="KW-1133">Transmembrane helix</keyword>
<feature type="transmembrane region" description="Helical" evidence="1">
    <location>
        <begin position="246"/>
        <end position="271"/>
    </location>
</feature>
<feature type="domain" description="Predicted membrane protein YciQ-like C-terminal" evidence="4">
    <location>
        <begin position="286"/>
        <end position="560"/>
    </location>
</feature>
<evidence type="ECO:0008006" key="7">
    <source>
        <dbReference type="Google" id="ProtNLM"/>
    </source>
</evidence>
<dbReference type="InterPro" id="IPR048389">
    <property type="entry name" value="YciQ-like_C"/>
</dbReference>
<evidence type="ECO:0000313" key="6">
    <source>
        <dbReference type="Proteomes" id="UP000003573"/>
    </source>
</evidence>
<keyword evidence="6" id="KW-1185">Reference proteome</keyword>
<dbReference type="AlphaFoldDB" id="G5JVB0"/>
<evidence type="ECO:0000259" key="4">
    <source>
        <dbReference type="Pfam" id="PF20990"/>
    </source>
</evidence>
<keyword evidence="1" id="KW-0472">Membrane</keyword>
<accession>G5JVB0</accession>
<dbReference type="EMBL" id="AEUW02000001">
    <property type="protein sequence ID" value="EHJ53324.1"/>
    <property type="molecule type" value="Genomic_DNA"/>
</dbReference>
<dbReference type="Pfam" id="PF09972">
    <property type="entry name" value="DUF2207"/>
    <property type="match status" value="1"/>
</dbReference>
<keyword evidence="2" id="KW-0732">Signal</keyword>
<dbReference type="Pfam" id="PF20990">
    <property type="entry name" value="DUF2207_C"/>
    <property type="match status" value="1"/>
</dbReference>
<feature type="chain" id="PRO_5003479428" description="Membrane protein, PF09972 family" evidence="2">
    <location>
        <begin position="23"/>
        <end position="631"/>
    </location>
</feature>